<sequence>MQVGWVTGHTTDGRDSKAGGLAPLAAPLQAYLPRRGPLQKRRTIYAQKSAKGRLIVISLEKMPTPDDSSLAIGSNIISSQTASPFHESIGYATEQLSSSSLCSSPDDNSYDGFEFDKMEVGQLRAMASLSMPGVVLSVCSYLDRFVLASAGSSDLKKLEQLYCDPVQRLVADSALIDPDTAVVSDWRGNISILSSPNDLEDNASPECNLRVRCSYYTGETIMSIRKC</sequence>
<accession>A0A843U1L1</accession>
<dbReference type="OrthoDB" id="20774at2759"/>
<gene>
    <name evidence="2" type="ORF">Taro_008338</name>
</gene>
<feature type="region of interest" description="Disordered" evidence="1">
    <location>
        <begin position="1"/>
        <end position="20"/>
    </location>
</feature>
<organism evidence="2 3">
    <name type="scientific">Colocasia esculenta</name>
    <name type="common">Wild taro</name>
    <name type="synonym">Arum esculentum</name>
    <dbReference type="NCBI Taxonomy" id="4460"/>
    <lineage>
        <taxon>Eukaryota</taxon>
        <taxon>Viridiplantae</taxon>
        <taxon>Streptophyta</taxon>
        <taxon>Embryophyta</taxon>
        <taxon>Tracheophyta</taxon>
        <taxon>Spermatophyta</taxon>
        <taxon>Magnoliopsida</taxon>
        <taxon>Liliopsida</taxon>
        <taxon>Araceae</taxon>
        <taxon>Aroideae</taxon>
        <taxon>Colocasieae</taxon>
        <taxon>Colocasia</taxon>
    </lineage>
</organism>
<keyword evidence="3" id="KW-1185">Reference proteome</keyword>
<reference evidence="2" key="1">
    <citation type="submission" date="2017-07" db="EMBL/GenBank/DDBJ databases">
        <title>Taro Niue Genome Assembly and Annotation.</title>
        <authorList>
            <person name="Atibalentja N."/>
            <person name="Keating K."/>
            <person name="Fields C.J."/>
        </authorList>
    </citation>
    <scope>NUCLEOTIDE SEQUENCE</scope>
    <source>
        <strain evidence="2">Niue_2</strain>
        <tissue evidence="2">Leaf</tissue>
    </source>
</reference>
<evidence type="ECO:0000256" key="1">
    <source>
        <dbReference type="SAM" id="MobiDB-lite"/>
    </source>
</evidence>
<dbReference type="Gene3D" id="2.130.10.10">
    <property type="entry name" value="YVTN repeat-like/Quinoprotein amine dehydrogenase"/>
    <property type="match status" value="1"/>
</dbReference>
<evidence type="ECO:0000313" key="3">
    <source>
        <dbReference type="Proteomes" id="UP000652761"/>
    </source>
</evidence>
<proteinExistence type="predicted"/>
<protein>
    <submittedName>
        <fullName evidence="2">Uncharacterized protein</fullName>
    </submittedName>
</protein>
<dbReference type="EMBL" id="NMUH01000273">
    <property type="protein sequence ID" value="MQL75967.1"/>
    <property type="molecule type" value="Genomic_DNA"/>
</dbReference>
<comment type="caution">
    <text evidence="2">The sequence shown here is derived from an EMBL/GenBank/DDBJ whole genome shotgun (WGS) entry which is preliminary data.</text>
</comment>
<dbReference type="AlphaFoldDB" id="A0A843U1L1"/>
<dbReference type="Proteomes" id="UP000652761">
    <property type="component" value="Unassembled WGS sequence"/>
</dbReference>
<evidence type="ECO:0000313" key="2">
    <source>
        <dbReference type="EMBL" id="MQL75967.1"/>
    </source>
</evidence>
<dbReference type="InterPro" id="IPR015943">
    <property type="entry name" value="WD40/YVTN_repeat-like_dom_sf"/>
</dbReference>
<name>A0A843U1L1_COLES</name>